<dbReference type="InterPro" id="IPR013005">
    <property type="entry name" value="Ribosomal_uL4-like"/>
</dbReference>
<dbReference type="eggNOG" id="KOG1624">
    <property type="taxonomic scope" value="Eukaryota"/>
</dbReference>
<reference evidence="7 8" key="3">
    <citation type="journal article" date="2013" name="Genome Biol.">
        <title>Assembly of a phased diploid Candida albicans genome facilitates allele-specific measurements and provides a simple model for repeat and indel structure.</title>
        <authorList>
            <person name="Muzzey D."/>
            <person name="Schwartz K."/>
            <person name="Weissman J.S."/>
            <person name="Sherlock G."/>
        </authorList>
    </citation>
    <scope>NUCLEOTIDE SEQUENCE [LARGE SCALE GENOMIC DNA]</scope>
    <source>
        <strain evidence="8">SC5314 / ATCC MYA-2876</strain>
    </source>
</reference>
<name>A0A1D8PQQ9_CANAL</name>
<dbReference type="InterPro" id="IPR002136">
    <property type="entry name" value="Ribosomal_uL4"/>
</dbReference>
<dbReference type="PANTHER" id="PTHR10746">
    <property type="entry name" value="50S RIBOSOMAL PROTEIN L4"/>
    <property type="match status" value="1"/>
</dbReference>
<reference evidence="7 8" key="1">
    <citation type="journal article" date="2004" name="Proc. Natl. Acad. Sci. U.S.A.">
        <title>The diploid genome sequence of Candida albicans.</title>
        <authorList>
            <person name="Jones T."/>
            <person name="Federspiel N.A."/>
            <person name="Chibana H."/>
            <person name="Dungan J."/>
            <person name="Kalman S."/>
            <person name="Magee B.B."/>
            <person name="Newport G."/>
            <person name="Thorstenson Y.R."/>
            <person name="Agabian N."/>
            <person name="Magee P.T."/>
            <person name="Davis R.W."/>
            <person name="Scherer S."/>
        </authorList>
    </citation>
    <scope>NUCLEOTIDE SEQUENCE [LARGE SCALE GENOMIC DNA]</scope>
    <source>
        <strain evidence="8">SC5314 / ATCC MYA-2876</strain>
    </source>
</reference>
<dbReference type="OMA" id="KTFGPHP"/>
<evidence type="ECO:0000256" key="1">
    <source>
        <dbReference type="ARBA" id="ARBA00010528"/>
    </source>
</evidence>
<organism evidence="7 8">
    <name type="scientific">Candida albicans (strain SC5314 / ATCC MYA-2876)</name>
    <name type="common">Yeast</name>
    <dbReference type="NCBI Taxonomy" id="237561"/>
    <lineage>
        <taxon>Eukaryota</taxon>
        <taxon>Fungi</taxon>
        <taxon>Dikarya</taxon>
        <taxon>Ascomycota</taxon>
        <taxon>Saccharomycotina</taxon>
        <taxon>Pichiomycetes</taxon>
        <taxon>Debaryomycetaceae</taxon>
        <taxon>Candida/Lodderomyces clade</taxon>
        <taxon>Candida</taxon>
    </lineage>
</organism>
<evidence type="ECO:0000313" key="8">
    <source>
        <dbReference type="Proteomes" id="UP000000559"/>
    </source>
</evidence>
<evidence type="ECO:0000256" key="2">
    <source>
        <dbReference type="ARBA" id="ARBA00022980"/>
    </source>
</evidence>
<evidence type="ECO:0000313" key="7">
    <source>
        <dbReference type="EMBL" id="AOW30470.1"/>
    </source>
</evidence>
<evidence type="ECO:0000256" key="4">
    <source>
        <dbReference type="ARBA" id="ARBA00040565"/>
    </source>
</evidence>
<dbReference type="GeneID" id="3637954"/>
<dbReference type="SUPFAM" id="SSF52166">
    <property type="entry name" value="Ribosomal protein L4"/>
    <property type="match status" value="1"/>
</dbReference>
<dbReference type="PANTHER" id="PTHR10746:SF6">
    <property type="entry name" value="LARGE RIBOSOMAL SUBUNIT PROTEIN UL4M"/>
    <property type="match status" value="1"/>
</dbReference>
<feature type="region of interest" description="Disordered" evidence="5">
    <location>
        <begin position="107"/>
        <end position="127"/>
    </location>
</feature>
<reference evidence="7 8" key="2">
    <citation type="journal article" date="2007" name="Genome Biol.">
        <title>Assembly of the Candida albicans genome into sixteen supercontigs aligned on the eight chromosomes.</title>
        <authorList>
            <person name="van het Hoog M."/>
            <person name="Rast T.J."/>
            <person name="Martchenko M."/>
            <person name="Grindle S."/>
            <person name="Dignard D."/>
            <person name="Hogues H."/>
            <person name="Cuomo C."/>
            <person name="Berriman M."/>
            <person name="Scherer S."/>
            <person name="Magee B.B."/>
            <person name="Whiteway M."/>
            <person name="Chibana H."/>
            <person name="Nantel A."/>
            <person name="Magee P.T."/>
        </authorList>
    </citation>
    <scope>GENOME REANNOTATION</scope>
    <source>
        <strain evidence="8">SC5314 / ATCC MYA-2876</strain>
    </source>
</reference>
<evidence type="ECO:0000313" key="6">
    <source>
        <dbReference type="CGD" id="CAL0000188564"/>
    </source>
</evidence>
<dbReference type="FunCoup" id="A0A1D8PQQ9">
    <property type="interactions" value="349"/>
</dbReference>
<dbReference type="CGD" id="CAL0000188564">
    <property type="gene designation" value="YML6"/>
</dbReference>
<protein>
    <recommendedName>
        <fullName evidence="4">Large ribosomal subunit protein uL4m</fullName>
    </recommendedName>
</protein>
<sequence length="278" mass="31684">MFKQSIRSLATKSPISSAAATTTTASTTSTTTTASLNFAKPPSYTLAQLREFPSLEPKTFIPLPTTFFNTEKPIRRDILWSCVTYEADKARVGSNYAILKSDSPYSNRKLRPQKGSGRARLGDANSPHMDNEIKAHAIKGPHDWSTDLPSKIYSRGIQNAFTMHYKQGNLNVVENELDFQYGYDIITQSFVSVHNLNKLNLLFITNEPRDNLMESIKKFYINEKEFNSLNKKEKPKYLQKLKGKVLTKEDVEVRDILRAHRVFIESSALQWFITKHTV</sequence>
<evidence type="ECO:0000256" key="3">
    <source>
        <dbReference type="ARBA" id="ARBA00023274"/>
    </source>
</evidence>
<dbReference type="Proteomes" id="UP000000559">
    <property type="component" value="Chromosome 7"/>
</dbReference>
<dbReference type="VEuPathDB" id="FungiDB:C7_00950W_A"/>
<dbReference type="EMBL" id="CP017629">
    <property type="protein sequence ID" value="AOW30470.1"/>
    <property type="molecule type" value="Genomic_DNA"/>
</dbReference>
<evidence type="ECO:0000256" key="5">
    <source>
        <dbReference type="SAM" id="MobiDB-lite"/>
    </source>
</evidence>
<comment type="similarity">
    <text evidence="1">Belongs to the universal ribosomal protein uL4 family.</text>
</comment>
<dbReference type="OrthoDB" id="275876at2759"/>
<keyword evidence="3" id="KW-0687">Ribonucleoprotein</keyword>
<dbReference type="SMR" id="A0A1D8PQQ9"/>
<dbReference type="InterPro" id="IPR023574">
    <property type="entry name" value="Ribosomal_uL4_dom_sf"/>
</dbReference>
<accession>A0A1D8PQQ9</accession>
<dbReference type="Pfam" id="PF00573">
    <property type="entry name" value="Ribosomal_L4"/>
    <property type="match status" value="1"/>
</dbReference>
<dbReference type="GO" id="GO:0006412">
    <property type="term" value="P:translation"/>
    <property type="evidence" value="ECO:0007669"/>
    <property type="project" value="InterPro"/>
</dbReference>
<keyword evidence="2 7" id="KW-0689">Ribosomal protein</keyword>
<dbReference type="STRING" id="237561.A0A1D8PQQ9"/>
<dbReference type="GO" id="GO:0005762">
    <property type="term" value="C:mitochondrial large ribosomal subunit"/>
    <property type="evidence" value="ECO:0007669"/>
    <property type="project" value="EnsemblFungi"/>
</dbReference>
<dbReference type="FunFam" id="3.40.1370.10:FF:000018">
    <property type="entry name" value="Mitochondrial 54S ribosomal protein YmL6"/>
    <property type="match status" value="1"/>
</dbReference>
<dbReference type="GO" id="GO:0003735">
    <property type="term" value="F:structural constituent of ribosome"/>
    <property type="evidence" value="ECO:0000318"/>
    <property type="project" value="GO_Central"/>
</dbReference>
<proteinExistence type="inferred from homology"/>
<gene>
    <name evidence="6 7" type="primary">YML6</name>
    <name evidence="7" type="ordered locus">CAALFM_C700950WA</name>
    <name evidence="6" type="ordered locus">orf19.7019</name>
</gene>
<dbReference type="KEGG" id="cal:CAALFM_C700950WA"/>
<keyword evidence="8" id="KW-1185">Reference proteome</keyword>
<dbReference type="AlphaFoldDB" id="A0A1D8PQQ9"/>
<dbReference type="Gene3D" id="3.40.1370.10">
    <property type="match status" value="1"/>
</dbReference>
<dbReference type="RefSeq" id="XP_720313.1">
    <property type="nucleotide sequence ID" value="XM_715220.1"/>
</dbReference>
<dbReference type="InParanoid" id="A0A1D8PQQ9"/>